<feature type="transmembrane region" description="Helical" evidence="9">
    <location>
        <begin position="12"/>
        <end position="40"/>
    </location>
</feature>
<dbReference type="InterPro" id="IPR050482">
    <property type="entry name" value="Sensor_HK_TwoCompSys"/>
</dbReference>
<feature type="transmembrane region" description="Helical" evidence="9">
    <location>
        <begin position="107"/>
        <end position="129"/>
    </location>
</feature>
<dbReference type="Pfam" id="PF07730">
    <property type="entry name" value="HisKA_3"/>
    <property type="match status" value="1"/>
</dbReference>
<dbReference type="InterPro" id="IPR036890">
    <property type="entry name" value="HATPase_C_sf"/>
</dbReference>
<dbReference type="CDD" id="cd16917">
    <property type="entry name" value="HATPase_UhpB-NarQ-NarX-like"/>
    <property type="match status" value="1"/>
</dbReference>
<evidence type="ECO:0000313" key="12">
    <source>
        <dbReference type="Proteomes" id="UP000176101"/>
    </source>
</evidence>
<comment type="catalytic activity">
    <reaction evidence="1">
        <text>ATP + protein L-histidine = ADP + protein N-phospho-L-histidine.</text>
        <dbReference type="EC" id="2.7.13.3"/>
    </reaction>
</comment>
<proteinExistence type="predicted"/>
<dbReference type="GO" id="GO:0000155">
    <property type="term" value="F:phosphorelay sensor kinase activity"/>
    <property type="evidence" value="ECO:0007669"/>
    <property type="project" value="InterPro"/>
</dbReference>
<evidence type="ECO:0000256" key="5">
    <source>
        <dbReference type="ARBA" id="ARBA00022741"/>
    </source>
</evidence>
<dbReference type="Pfam" id="PF13796">
    <property type="entry name" value="Sensor"/>
    <property type="match status" value="1"/>
</dbReference>
<evidence type="ECO:0000313" key="11">
    <source>
        <dbReference type="EMBL" id="OEV05481.1"/>
    </source>
</evidence>
<keyword evidence="12" id="KW-1185">Reference proteome</keyword>
<keyword evidence="9" id="KW-1133">Transmembrane helix</keyword>
<dbReference type="STRING" id="1075402.AN216_03080"/>
<dbReference type="Gene3D" id="3.30.565.10">
    <property type="entry name" value="Histidine kinase-like ATPase, C-terminal domain"/>
    <property type="match status" value="1"/>
</dbReference>
<protein>
    <recommendedName>
        <fullName evidence="2">histidine kinase</fullName>
        <ecNumber evidence="2">2.7.13.3</ecNumber>
    </recommendedName>
</protein>
<name>A0A1E7KNS1_9ACTN</name>
<feature type="transmembrane region" description="Helical" evidence="9">
    <location>
        <begin position="168"/>
        <end position="189"/>
    </location>
</feature>
<dbReference type="SMART" id="SM00387">
    <property type="entry name" value="HATPase_c"/>
    <property type="match status" value="1"/>
</dbReference>
<dbReference type="Proteomes" id="UP000176101">
    <property type="component" value="Unassembled WGS sequence"/>
</dbReference>
<evidence type="ECO:0000256" key="6">
    <source>
        <dbReference type="ARBA" id="ARBA00022777"/>
    </source>
</evidence>
<reference evidence="11 12" key="1">
    <citation type="journal article" date="2016" name="Front. Microbiol.">
        <title>Comparative Genomics Analysis of Streptomyces Species Reveals Their Adaptation to the Marine Environment and Their Diversity at the Genomic Level.</title>
        <authorList>
            <person name="Tian X."/>
            <person name="Zhang Z."/>
            <person name="Yang T."/>
            <person name="Chen M."/>
            <person name="Li J."/>
            <person name="Chen F."/>
            <person name="Yang J."/>
            <person name="Li W."/>
            <person name="Zhang B."/>
            <person name="Zhang Z."/>
            <person name="Wu J."/>
            <person name="Zhang C."/>
            <person name="Long L."/>
            <person name="Xiao J."/>
        </authorList>
    </citation>
    <scope>NUCLEOTIDE SEQUENCE [LARGE SCALE GENOMIC DNA]</scope>
    <source>
        <strain evidence="11 12">SCSIO 02100</strain>
    </source>
</reference>
<accession>A0A1E7KNS1</accession>
<evidence type="ECO:0000256" key="9">
    <source>
        <dbReference type="SAM" id="Phobius"/>
    </source>
</evidence>
<feature type="domain" description="Histidine kinase/HSP90-like ATPase" evidence="10">
    <location>
        <begin position="331"/>
        <end position="420"/>
    </location>
</feature>
<keyword evidence="7" id="KW-0067">ATP-binding</keyword>
<dbReference type="EMBL" id="LJGU01000097">
    <property type="protein sequence ID" value="OEV05481.1"/>
    <property type="molecule type" value="Genomic_DNA"/>
</dbReference>
<keyword evidence="9" id="KW-0812">Transmembrane</keyword>
<dbReference type="Pfam" id="PF02518">
    <property type="entry name" value="HATPase_c"/>
    <property type="match status" value="1"/>
</dbReference>
<evidence type="ECO:0000256" key="7">
    <source>
        <dbReference type="ARBA" id="ARBA00022840"/>
    </source>
</evidence>
<comment type="caution">
    <text evidence="11">The sequence shown here is derived from an EMBL/GenBank/DDBJ whole genome shotgun (WGS) entry which is preliminary data.</text>
</comment>
<dbReference type="GO" id="GO:0005524">
    <property type="term" value="F:ATP binding"/>
    <property type="evidence" value="ECO:0007669"/>
    <property type="project" value="UniProtKB-KW"/>
</dbReference>
<dbReference type="InterPro" id="IPR025828">
    <property type="entry name" value="Put_sensor_dom"/>
</dbReference>
<evidence type="ECO:0000256" key="2">
    <source>
        <dbReference type="ARBA" id="ARBA00012438"/>
    </source>
</evidence>
<dbReference type="GO" id="GO:0046983">
    <property type="term" value="F:protein dimerization activity"/>
    <property type="evidence" value="ECO:0007669"/>
    <property type="project" value="InterPro"/>
</dbReference>
<dbReference type="PANTHER" id="PTHR24421">
    <property type="entry name" value="NITRATE/NITRITE SENSOR PROTEIN NARX-RELATED"/>
    <property type="match status" value="1"/>
</dbReference>
<sequence>MLTEPFRLRTLALPLYALLVLPLALVGFVLVLAGMLLGAVLSITPLGPWLISGALRLATALGALHRSLAAGLLRDRVPAPLTRTEPGVFGWRRALLRDPANWRAAGWLALAPLSALPGLLATVLCYVYGTLGLSYPVTRHWNHSTVPDPDGGTRQVGLDVPGTEPDSLPLQLVVPALGLLLLLAAPWLLRKALLPHRVLLRHSLGRTAEQERIRTLEETRTRAVDDAVSTLRRIERDLHDGTQARLVGLGMQLTVIRELLSSEADRQQLLTVVDTAQQHAREAVTDLRALVRGIHPPALEQGLDTALATLAAGTVLPVELDVDLPERPAPATESIAYFCAAELLANAVKHSGAPGVTIDVRQRAAGRLRLTVTDEGAGGAHAGGGSGLTGLRDRVRTVDGTLEVSSPAGGPTVITVELPG</sequence>
<keyword evidence="6 11" id="KW-0418">Kinase</keyword>
<dbReference type="PATRIC" id="fig|1075402.3.peg.3247"/>
<dbReference type="Gene3D" id="1.20.5.1930">
    <property type="match status" value="1"/>
</dbReference>
<dbReference type="PANTHER" id="PTHR24421:SF10">
    <property type="entry name" value="NITRATE_NITRITE SENSOR PROTEIN NARQ"/>
    <property type="match status" value="1"/>
</dbReference>
<keyword evidence="8" id="KW-0902">Two-component regulatory system</keyword>
<keyword evidence="5" id="KW-0547">Nucleotide-binding</keyword>
<dbReference type="AlphaFoldDB" id="A0A1E7KNS1"/>
<gene>
    <name evidence="11" type="ORF">AN216_03080</name>
</gene>
<evidence type="ECO:0000256" key="8">
    <source>
        <dbReference type="ARBA" id="ARBA00023012"/>
    </source>
</evidence>
<dbReference type="GO" id="GO:0016020">
    <property type="term" value="C:membrane"/>
    <property type="evidence" value="ECO:0007669"/>
    <property type="project" value="InterPro"/>
</dbReference>
<evidence type="ECO:0000259" key="10">
    <source>
        <dbReference type="SMART" id="SM00387"/>
    </source>
</evidence>
<dbReference type="InterPro" id="IPR011712">
    <property type="entry name" value="Sig_transdc_His_kin_sub3_dim/P"/>
</dbReference>
<keyword evidence="3" id="KW-0597">Phosphoprotein</keyword>
<evidence type="ECO:0000256" key="1">
    <source>
        <dbReference type="ARBA" id="ARBA00000085"/>
    </source>
</evidence>
<evidence type="ECO:0000256" key="4">
    <source>
        <dbReference type="ARBA" id="ARBA00022679"/>
    </source>
</evidence>
<evidence type="ECO:0000256" key="3">
    <source>
        <dbReference type="ARBA" id="ARBA00022553"/>
    </source>
</evidence>
<dbReference type="SUPFAM" id="SSF55874">
    <property type="entry name" value="ATPase domain of HSP90 chaperone/DNA topoisomerase II/histidine kinase"/>
    <property type="match status" value="1"/>
</dbReference>
<dbReference type="InterPro" id="IPR003594">
    <property type="entry name" value="HATPase_dom"/>
</dbReference>
<keyword evidence="4" id="KW-0808">Transferase</keyword>
<organism evidence="11 12">
    <name type="scientific">Streptomyces oceani</name>
    <dbReference type="NCBI Taxonomy" id="1075402"/>
    <lineage>
        <taxon>Bacteria</taxon>
        <taxon>Bacillati</taxon>
        <taxon>Actinomycetota</taxon>
        <taxon>Actinomycetes</taxon>
        <taxon>Kitasatosporales</taxon>
        <taxon>Streptomycetaceae</taxon>
        <taxon>Streptomyces</taxon>
    </lineage>
</organism>
<dbReference type="EC" id="2.7.13.3" evidence="2"/>
<keyword evidence="9" id="KW-0472">Membrane</keyword>